<dbReference type="RefSeq" id="WP_235121331.1">
    <property type="nucleotide sequence ID" value="NZ_CP090978.1"/>
</dbReference>
<sequence length="82" mass="9182">MLMKKGGFSKIDLEIICAHSEIVGEEIFFQSEGIGIPTKLVQDGFLSSKSLGEISIEWRNMIKSKEHALVRQLYMAVGEKPL</sequence>
<keyword evidence="2" id="KW-1185">Reference proteome</keyword>
<protein>
    <recommendedName>
        <fullName evidence="3">LysR substrate-binding domain-containing protein</fullName>
    </recommendedName>
</protein>
<organism evidence="1 2">
    <name type="scientific">Paenibacillus hexagrammi</name>
    <dbReference type="NCBI Taxonomy" id="2908839"/>
    <lineage>
        <taxon>Bacteria</taxon>
        <taxon>Bacillati</taxon>
        <taxon>Bacillota</taxon>
        <taxon>Bacilli</taxon>
        <taxon>Bacillales</taxon>
        <taxon>Paenibacillaceae</taxon>
        <taxon>Paenibacillus</taxon>
    </lineage>
</organism>
<reference evidence="1 2" key="1">
    <citation type="journal article" date="2024" name="Int. J. Syst. Evol. Microbiol.">
        <title>Paenibacillus hexagrammi sp. nov., a novel bacterium isolated from the gut content of Hexagrammos agrammus.</title>
        <authorList>
            <person name="Jung H.K."/>
            <person name="Kim D.G."/>
            <person name="Zin H."/>
            <person name="Park J."/>
            <person name="Jung H."/>
            <person name="Kim Y.O."/>
            <person name="Kong H.J."/>
            <person name="Kim J.W."/>
            <person name="Kim Y.S."/>
        </authorList>
    </citation>
    <scope>NUCLEOTIDE SEQUENCE [LARGE SCALE GENOMIC DNA]</scope>
    <source>
        <strain evidence="1 2">YPD9-1</strain>
    </source>
</reference>
<dbReference type="Proteomes" id="UP001649230">
    <property type="component" value="Chromosome"/>
</dbReference>
<name>A0ABY3SLJ9_9BACL</name>
<proteinExistence type="predicted"/>
<evidence type="ECO:0000313" key="1">
    <source>
        <dbReference type="EMBL" id="UJF34758.1"/>
    </source>
</evidence>
<evidence type="ECO:0000313" key="2">
    <source>
        <dbReference type="Proteomes" id="UP001649230"/>
    </source>
</evidence>
<evidence type="ECO:0008006" key="3">
    <source>
        <dbReference type="Google" id="ProtNLM"/>
    </source>
</evidence>
<dbReference type="EMBL" id="CP090978">
    <property type="protein sequence ID" value="UJF34758.1"/>
    <property type="molecule type" value="Genomic_DNA"/>
</dbReference>
<accession>A0ABY3SLJ9</accession>
<gene>
    <name evidence="1" type="ORF">L0M14_06245</name>
</gene>